<protein>
    <submittedName>
        <fullName evidence="1">Uncharacterized protein</fullName>
    </submittedName>
</protein>
<accession>A0A0C7QKP1</accession>
<evidence type="ECO:0000313" key="2">
    <source>
        <dbReference type="Proteomes" id="UP000049127"/>
    </source>
</evidence>
<dbReference type="RefSeq" id="WP_055342164.1">
    <property type="nucleotide sequence ID" value="NZ_CEKZ01000003.1"/>
</dbReference>
<gene>
    <name evidence="1" type="ORF">R28058_18341</name>
</gene>
<dbReference type="AlphaFoldDB" id="A0A0C7QKP1"/>
<reference evidence="1 2" key="1">
    <citation type="submission" date="2015-01" db="EMBL/GenBank/DDBJ databases">
        <authorList>
            <person name="Aslett A.Martin."/>
            <person name="De Silva Nishadi"/>
        </authorList>
    </citation>
    <scope>NUCLEOTIDE SEQUENCE [LARGE SCALE GENOMIC DNA]</scope>
    <source>
        <strain evidence="1 2">R28058</strain>
    </source>
</reference>
<name>A0A0C7QKP1_PARSO</name>
<sequence length="110" mass="13236">MKKCEECFWRRNYIGKNTDSEKFCAFDKKKSEDICKYFDYTCTCCKDEQAIVMYKGNTYCKECIISELNIQTYTIEHYQTEDGEYLGDDSEDFESLLENNFKYIKTIEEF</sequence>
<dbReference type="Proteomes" id="UP000049127">
    <property type="component" value="Unassembled WGS sequence"/>
</dbReference>
<dbReference type="EMBL" id="CEKZ01000003">
    <property type="protein sequence ID" value="CEQ04101.1"/>
    <property type="molecule type" value="Genomic_DNA"/>
</dbReference>
<proteinExistence type="predicted"/>
<organism evidence="1 2">
    <name type="scientific">Paraclostridium sordellii</name>
    <name type="common">Clostridium sordellii</name>
    <dbReference type="NCBI Taxonomy" id="1505"/>
    <lineage>
        <taxon>Bacteria</taxon>
        <taxon>Bacillati</taxon>
        <taxon>Bacillota</taxon>
        <taxon>Clostridia</taxon>
        <taxon>Peptostreptococcales</taxon>
        <taxon>Peptostreptococcaceae</taxon>
        <taxon>Paraclostridium</taxon>
    </lineage>
</organism>
<evidence type="ECO:0000313" key="1">
    <source>
        <dbReference type="EMBL" id="CEQ04101.1"/>
    </source>
</evidence>